<dbReference type="PANTHER" id="PTHR22914">
    <property type="entry name" value="CHITIN SYNTHASE"/>
    <property type="match status" value="1"/>
</dbReference>
<keyword evidence="6 8" id="KW-0472">Membrane</keyword>
<dbReference type="EC" id="2.4.1.16" evidence="2"/>
<evidence type="ECO:0000256" key="3">
    <source>
        <dbReference type="ARBA" id="ARBA00022676"/>
    </source>
</evidence>
<feature type="transmembrane region" description="Helical" evidence="8">
    <location>
        <begin position="154"/>
        <end position="182"/>
    </location>
</feature>
<feature type="region of interest" description="Disordered" evidence="7">
    <location>
        <begin position="620"/>
        <end position="663"/>
    </location>
</feature>
<gene>
    <name evidence="9" type="ORF">BASA50_002477</name>
</gene>
<evidence type="ECO:0000256" key="7">
    <source>
        <dbReference type="SAM" id="MobiDB-lite"/>
    </source>
</evidence>
<accession>A0ABQ8FL75</accession>
<evidence type="ECO:0000313" key="9">
    <source>
        <dbReference type="EMBL" id="KAH6600209.1"/>
    </source>
</evidence>
<keyword evidence="3" id="KW-0808">Transferase</keyword>
<evidence type="ECO:0000313" key="10">
    <source>
        <dbReference type="Proteomes" id="UP001648503"/>
    </source>
</evidence>
<evidence type="ECO:0000256" key="8">
    <source>
        <dbReference type="SAM" id="Phobius"/>
    </source>
</evidence>
<keyword evidence="3" id="KW-0328">Glycosyltransferase</keyword>
<comment type="subcellular location">
    <subcellularLocation>
        <location evidence="1">Membrane</location>
        <topology evidence="1">Multi-pass membrane protein</topology>
    </subcellularLocation>
</comment>
<keyword evidence="10" id="KW-1185">Reference proteome</keyword>
<feature type="transmembrane region" description="Helical" evidence="8">
    <location>
        <begin position="81"/>
        <end position="109"/>
    </location>
</feature>
<feature type="transmembrane region" description="Helical" evidence="8">
    <location>
        <begin position="505"/>
        <end position="528"/>
    </location>
</feature>
<feature type="compositionally biased region" description="Polar residues" evidence="7">
    <location>
        <begin position="633"/>
        <end position="645"/>
    </location>
</feature>
<name>A0ABQ8FL75_9FUNG</name>
<evidence type="ECO:0000256" key="2">
    <source>
        <dbReference type="ARBA" id="ARBA00012543"/>
    </source>
</evidence>
<feature type="transmembrane region" description="Helical" evidence="8">
    <location>
        <begin position="540"/>
        <end position="563"/>
    </location>
</feature>
<evidence type="ECO:0000256" key="1">
    <source>
        <dbReference type="ARBA" id="ARBA00004141"/>
    </source>
</evidence>
<dbReference type="EMBL" id="JAFCIX010000044">
    <property type="protein sequence ID" value="KAH6600209.1"/>
    <property type="molecule type" value="Genomic_DNA"/>
</dbReference>
<feature type="region of interest" description="Disordered" evidence="7">
    <location>
        <begin position="718"/>
        <end position="747"/>
    </location>
</feature>
<sequence>MSHISSYASLAQVVIGSILVPLSSYAAVTSDFNATLILASTNGTSGLTSNIDNLLDRILNVDDFVSNPAVATWLAHLWVKIAQGIIIMVSLIDFTIFTGLLLYGTVLAIKATRGWEKMFPMLVAVFFLVFRFLYLPFLMLLIPIKHVWQFPKIVFKITFVSLFLLYAIVFIITIIIASHWAVKYRIWRNSGRREDKVLKRARFRVRKRIRHNRIPQIIVVMPIYNEDPEALVTAVKSVVDSIYPTARITVFLSFDNDEESSLFLYLMKYLTQSANEQPGQFTNRTVVYYKGVQFVVNRFPHGGKRGTQSRTFQQIKEMYSIVEEHTFVLFIDSDIILYPDCMIEFVRAMEKGKNLIGMTGFISAISSRERNILLYCQDCEYLTSQVFWRSLEASLGGVTCLPGALTILRLKELTKAAETYFSDLKTDQIFDFHRYHLGEDRYLTHLLMEQSQSYSIGFCPSARAKTEAPGTWTSFLKQRRRWLLGAFANEIYFLSDYRLWLRTPLLLLFKFYDFTARSASAFFIYIVVIQLSSGSNYNPIQLVILFGPVFVNWLMLLVFALVLRRFKVFFMFPVMIIVTAWANFFVNVYSIWTWNVRTWGGPRATEAMTLVEVKSPTVSDTATLDDGRESPDTHTSSISASNNYTEAPPPTPPKQGSESAMSNTTKAVLPPITPWAHTNALSNNMSVINDIDKPLPPIMFLPPLSGFHALNVSTSSTYSSDWDTSDLESDDMDSDTEGGGSHKSFSGFANDSPKFQIYREPLGLSASAVRGSPRFGGGNTNGGGLVSAGSSSSLHIVTLPSAVSTAESIDTVNESDVGLVVNMDDNHNDVETGTTHAMATSRLATTTPSGGHQRVASPYIPSNLHP</sequence>
<dbReference type="Gene3D" id="3.90.550.10">
    <property type="entry name" value="Spore Coat Polysaccharide Biosynthesis Protein SpsA, Chain A"/>
    <property type="match status" value="1"/>
</dbReference>
<protein>
    <recommendedName>
        <fullName evidence="2">chitin synthase</fullName>
        <ecNumber evidence="2">2.4.1.16</ecNumber>
    </recommendedName>
</protein>
<keyword evidence="5 8" id="KW-1133">Transmembrane helix</keyword>
<proteinExistence type="predicted"/>
<dbReference type="InterPro" id="IPR029044">
    <property type="entry name" value="Nucleotide-diphossugar_trans"/>
</dbReference>
<dbReference type="Pfam" id="PF03142">
    <property type="entry name" value="Chitin_synth_2"/>
    <property type="match status" value="1"/>
</dbReference>
<feature type="transmembrane region" description="Helical" evidence="8">
    <location>
        <begin position="121"/>
        <end position="142"/>
    </location>
</feature>
<evidence type="ECO:0000256" key="5">
    <source>
        <dbReference type="ARBA" id="ARBA00022989"/>
    </source>
</evidence>
<feature type="transmembrane region" description="Helical" evidence="8">
    <location>
        <begin position="570"/>
        <end position="592"/>
    </location>
</feature>
<comment type="caution">
    <text evidence="9">The sequence shown here is derived from an EMBL/GenBank/DDBJ whole genome shotgun (WGS) entry which is preliminary data.</text>
</comment>
<feature type="compositionally biased region" description="Acidic residues" evidence="7">
    <location>
        <begin position="723"/>
        <end position="736"/>
    </location>
</feature>
<feature type="region of interest" description="Disordered" evidence="7">
    <location>
        <begin position="844"/>
        <end position="866"/>
    </location>
</feature>
<dbReference type="PANTHER" id="PTHR22914:SF46">
    <property type="entry name" value="CHITIN SYNTHASE"/>
    <property type="match status" value="1"/>
</dbReference>
<evidence type="ECO:0000256" key="4">
    <source>
        <dbReference type="ARBA" id="ARBA00022692"/>
    </source>
</evidence>
<reference evidence="9 10" key="1">
    <citation type="submission" date="2021-02" db="EMBL/GenBank/DDBJ databases">
        <title>Variation within the Batrachochytrium salamandrivorans European outbreak.</title>
        <authorList>
            <person name="Kelly M."/>
            <person name="Pasmans F."/>
            <person name="Shea T.P."/>
            <person name="Munoz J.F."/>
            <person name="Carranza S."/>
            <person name="Cuomo C.A."/>
            <person name="Martel A."/>
        </authorList>
    </citation>
    <scope>NUCLEOTIDE SEQUENCE [LARGE SCALE GENOMIC DNA]</scope>
    <source>
        <strain evidence="9 10">AMFP18/2</strain>
    </source>
</reference>
<organism evidence="9 10">
    <name type="scientific">Batrachochytrium salamandrivorans</name>
    <dbReference type="NCBI Taxonomy" id="1357716"/>
    <lineage>
        <taxon>Eukaryota</taxon>
        <taxon>Fungi</taxon>
        <taxon>Fungi incertae sedis</taxon>
        <taxon>Chytridiomycota</taxon>
        <taxon>Chytridiomycota incertae sedis</taxon>
        <taxon>Chytridiomycetes</taxon>
        <taxon>Rhizophydiales</taxon>
        <taxon>Rhizophydiales incertae sedis</taxon>
        <taxon>Batrachochytrium</taxon>
    </lineage>
</organism>
<evidence type="ECO:0000256" key="6">
    <source>
        <dbReference type="ARBA" id="ARBA00023136"/>
    </source>
</evidence>
<dbReference type="InterPro" id="IPR004835">
    <property type="entry name" value="Chitin_synth"/>
</dbReference>
<keyword evidence="4 8" id="KW-0812">Transmembrane</keyword>
<dbReference type="Proteomes" id="UP001648503">
    <property type="component" value="Unassembled WGS sequence"/>
</dbReference>
<feature type="compositionally biased region" description="Polar residues" evidence="7">
    <location>
        <begin position="654"/>
        <end position="663"/>
    </location>
</feature>
<dbReference type="SUPFAM" id="SSF53448">
    <property type="entry name" value="Nucleotide-diphospho-sugar transferases"/>
    <property type="match status" value="1"/>
</dbReference>